<dbReference type="EMBL" id="JAHLJV010000001">
    <property type="protein sequence ID" value="KAK1599936.1"/>
    <property type="molecule type" value="Genomic_DNA"/>
</dbReference>
<organism evidence="2 3">
    <name type="scientific">Colletotrichum navitas</name>
    <dbReference type="NCBI Taxonomy" id="681940"/>
    <lineage>
        <taxon>Eukaryota</taxon>
        <taxon>Fungi</taxon>
        <taxon>Dikarya</taxon>
        <taxon>Ascomycota</taxon>
        <taxon>Pezizomycotina</taxon>
        <taxon>Sordariomycetes</taxon>
        <taxon>Hypocreomycetidae</taxon>
        <taxon>Glomerellales</taxon>
        <taxon>Glomerellaceae</taxon>
        <taxon>Colletotrichum</taxon>
        <taxon>Colletotrichum graminicola species complex</taxon>
    </lineage>
</organism>
<comment type="caution">
    <text evidence="2">The sequence shown here is derived from an EMBL/GenBank/DDBJ whole genome shotgun (WGS) entry which is preliminary data.</text>
</comment>
<feature type="compositionally biased region" description="Polar residues" evidence="1">
    <location>
        <begin position="456"/>
        <end position="467"/>
    </location>
</feature>
<reference evidence="2" key="1">
    <citation type="submission" date="2021-06" db="EMBL/GenBank/DDBJ databases">
        <title>Comparative genomics, transcriptomics and evolutionary studies reveal genomic signatures of adaptation to plant cell wall in hemibiotrophic fungi.</title>
        <authorList>
            <consortium name="DOE Joint Genome Institute"/>
            <person name="Baroncelli R."/>
            <person name="Diaz J.F."/>
            <person name="Benocci T."/>
            <person name="Peng M."/>
            <person name="Battaglia E."/>
            <person name="Haridas S."/>
            <person name="Andreopoulos W."/>
            <person name="Labutti K."/>
            <person name="Pangilinan J."/>
            <person name="Floch G.L."/>
            <person name="Makela M.R."/>
            <person name="Henrissat B."/>
            <person name="Grigoriev I.V."/>
            <person name="Crouch J.A."/>
            <person name="De Vries R.P."/>
            <person name="Sukno S.A."/>
            <person name="Thon M.R."/>
        </authorList>
    </citation>
    <scope>NUCLEOTIDE SEQUENCE</scope>
    <source>
        <strain evidence="2">CBS 125086</strain>
    </source>
</reference>
<name>A0AAD8QDC9_9PEZI</name>
<accession>A0AAD8QDC9</accession>
<dbReference type="RefSeq" id="XP_060420432.1">
    <property type="nucleotide sequence ID" value="XM_060559586.1"/>
</dbReference>
<keyword evidence="3" id="KW-1185">Reference proteome</keyword>
<evidence type="ECO:0000313" key="2">
    <source>
        <dbReference type="EMBL" id="KAK1599936.1"/>
    </source>
</evidence>
<dbReference type="GeneID" id="85443826"/>
<feature type="region of interest" description="Disordered" evidence="1">
    <location>
        <begin position="105"/>
        <end position="129"/>
    </location>
</feature>
<dbReference type="InterPro" id="IPR036047">
    <property type="entry name" value="F-box-like_dom_sf"/>
</dbReference>
<dbReference type="AlphaFoldDB" id="A0AAD8QDC9"/>
<evidence type="ECO:0000313" key="3">
    <source>
        <dbReference type="Proteomes" id="UP001230504"/>
    </source>
</evidence>
<dbReference type="Proteomes" id="UP001230504">
    <property type="component" value="Unassembled WGS sequence"/>
</dbReference>
<feature type="region of interest" description="Disordered" evidence="1">
    <location>
        <begin position="444"/>
        <end position="467"/>
    </location>
</feature>
<gene>
    <name evidence="2" type="ORF">LY79DRAFT_574381</name>
</gene>
<feature type="compositionally biased region" description="Basic and acidic residues" evidence="1">
    <location>
        <begin position="115"/>
        <end position="129"/>
    </location>
</feature>
<evidence type="ECO:0000256" key="1">
    <source>
        <dbReference type="SAM" id="MobiDB-lite"/>
    </source>
</evidence>
<dbReference type="SUPFAM" id="SSF81383">
    <property type="entry name" value="F-box domain"/>
    <property type="match status" value="1"/>
</dbReference>
<protein>
    <submittedName>
        <fullName evidence="2">Uncharacterized protein</fullName>
    </submittedName>
</protein>
<sequence length="467" mass="51545">MAIFELYSFAVLYAHVTYQVLHTNIRSLRGPAVGVGPLFFSTKFLFRLLGSTLVPVYQPEASILQLLQPVASGAWPRTQASSVEVVRSPGGKRKIVHRPFGVEGTEYGKSKKLKPGTEESRSPHLPHDKSHLPSEICHHAFTFVSTRGLGVLLQVNKVFNEYLDPRSLVKSSASPSKYSNYVKPLEPDAIWQLSRSQQRYGYLDSCRLGPGFDGLATMFIFGVTCWGICLLKDTLKKIDLLLASTIPSLIPALAHVYATIELQVLPFSALENVAVHDRPETTKLYSILSIESANKKLSAAQDIGAAAVEEWLKVLDTRGKELRSDASRWERWTIADGLAPINQPLHPRSIFEPKDSAQQLQYEVPSCSQLPSPIRSAAKISHNQYYAFPGTPVGLANEFIRNSWGKGRKVNKRNSTQLAANVLLSVPSRFHADVAQDDEAIITAGQPPVIDPPEGSLTQKLTSENIK</sequence>
<proteinExistence type="predicted"/>